<dbReference type="SUPFAM" id="SSF48371">
    <property type="entry name" value="ARM repeat"/>
    <property type="match status" value="1"/>
</dbReference>
<protein>
    <recommendedName>
        <fullName evidence="4">HEAT repeat domain-containing protein</fullName>
    </recommendedName>
</protein>
<name>A0A0F4PHJ4_9GAMM</name>
<evidence type="ECO:0000313" key="3">
    <source>
        <dbReference type="Proteomes" id="UP000033664"/>
    </source>
</evidence>
<gene>
    <name evidence="2" type="ORF">TW72_16815</name>
</gene>
<dbReference type="EMBL" id="JXXZ01000016">
    <property type="protein sequence ID" value="KJY96481.1"/>
    <property type="molecule type" value="Genomic_DNA"/>
</dbReference>
<accession>A0A0F4PHJ4</accession>
<sequence length="326" mass="36739">MKIWLILQTILFESASLYLLGEQDLSLLGWLGYAASHGAAAGTFTLVCWLALPRRYKQPVIGAITFIFVIAFSMPMVGMLGLATIFIVALYFPKKKQPALWERSESLELPLHPEQLEQSQFGAAALKDILLFNPSDERRLIAVNACRFLPERVAVPLLKLALTDKVDDVRLLAYAAIEKIEFGINRNIDALKNKLSEGAQASLHFQIAELYWELCYLGIAEGPLRNHYLEQAKSYLLQAEALTPSPRSELQLGRVLLELQEYDLATQYLEKARHRGLLLKQVAPYLAEAAFAQGDYDHAALLVSHLPTEPGDALNELREFWRREAY</sequence>
<organism evidence="2 3">
    <name type="scientific">Pseudoalteromonas ruthenica</name>
    <dbReference type="NCBI Taxonomy" id="151081"/>
    <lineage>
        <taxon>Bacteria</taxon>
        <taxon>Pseudomonadati</taxon>
        <taxon>Pseudomonadota</taxon>
        <taxon>Gammaproteobacteria</taxon>
        <taxon>Alteromonadales</taxon>
        <taxon>Pseudoalteromonadaceae</taxon>
        <taxon>Pseudoalteromonas</taxon>
    </lineage>
</organism>
<dbReference type="AlphaFoldDB" id="A0A0F4PHJ4"/>
<feature type="transmembrane region" description="Helical" evidence="1">
    <location>
        <begin position="27"/>
        <end position="52"/>
    </location>
</feature>
<dbReference type="OrthoDB" id="5393896at2"/>
<proteinExistence type="predicted"/>
<feature type="transmembrane region" description="Helical" evidence="1">
    <location>
        <begin position="64"/>
        <end position="92"/>
    </location>
</feature>
<keyword evidence="1" id="KW-0812">Transmembrane</keyword>
<evidence type="ECO:0000256" key="1">
    <source>
        <dbReference type="SAM" id="Phobius"/>
    </source>
</evidence>
<reference evidence="2 3" key="1">
    <citation type="journal article" date="2015" name="BMC Genomics">
        <title>Genome mining reveals unlocked bioactive potential of marine Gram-negative bacteria.</title>
        <authorList>
            <person name="Machado H."/>
            <person name="Sonnenschein E.C."/>
            <person name="Melchiorsen J."/>
            <person name="Gram L."/>
        </authorList>
    </citation>
    <scope>NUCLEOTIDE SEQUENCE [LARGE SCALE GENOMIC DNA]</scope>
    <source>
        <strain evidence="2 3">S3137</strain>
    </source>
</reference>
<keyword evidence="1" id="KW-1133">Transmembrane helix</keyword>
<dbReference type="InterPro" id="IPR016024">
    <property type="entry name" value="ARM-type_fold"/>
</dbReference>
<dbReference type="PATRIC" id="fig|151081.8.peg.3682"/>
<dbReference type="eggNOG" id="COG1413">
    <property type="taxonomic scope" value="Bacteria"/>
</dbReference>
<dbReference type="GeneID" id="58230159"/>
<keyword evidence="1" id="KW-0472">Membrane</keyword>
<dbReference type="InterPro" id="IPR011990">
    <property type="entry name" value="TPR-like_helical_dom_sf"/>
</dbReference>
<keyword evidence="3" id="KW-1185">Reference proteome</keyword>
<comment type="caution">
    <text evidence="2">The sequence shown here is derived from an EMBL/GenBank/DDBJ whole genome shotgun (WGS) entry which is preliminary data.</text>
</comment>
<evidence type="ECO:0000313" key="2">
    <source>
        <dbReference type="EMBL" id="KJY96481.1"/>
    </source>
</evidence>
<dbReference type="Proteomes" id="UP000033664">
    <property type="component" value="Unassembled WGS sequence"/>
</dbReference>
<dbReference type="RefSeq" id="WP_045980607.1">
    <property type="nucleotide sequence ID" value="NZ_JXXY01000023.1"/>
</dbReference>
<dbReference type="Gene3D" id="1.25.40.10">
    <property type="entry name" value="Tetratricopeptide repeat domain"/>
    <property type="match status" value="1"/>
</dbReference>
<evidence type="ECO:0008006" key="4">
    <source>
        <dbReference type="Google" id="ProtNLM"/>
    </source>
</evidence>